<evidence type="ECO:0000313" key="1">
    <source>
        <dbReference type="EMBL" id="MBC5628819.1"/>
    </source>
</evidence>
<evidence type="ECO:0000313" key="2">
    <source>
        <dbReference type="Proteomes" id="UP000596929"/>
    </source>
</evidence>
<dbReference type="Proteomes" id="UP000596929">
    <property type="component" value="Unassembled WGS sequence"/>
</dbReference>
<gene>
    <name evidence="1" type="ORF">H8S20_07945</name>
</gene>
<keyword evidence="2" id="KW-1185">Reference proteome</keyword>
<name>A0ABR7DBQ6_9CLOT</name>
<dbReference type="RefSeq" id="WP_186859768.1">
    <property type="nucleotide sequence ID" value="NZ_JACOOO010000015.1"/>
</dbReference>
<accession>A0ABR7DBQ6</accession>
<comment type="caution">
    <text evidence="1">The sequence shown here is derived from an EMBL/GenBank/DDBJ whole genome shotgun (WGS) entry which is preliminary data.</text>
</comment>
<dbReference type="EMBL" id="JACOOO010000015">
    <property type="protein sequence ID" value="MBC5628819.1"/>
    <property type="molecule type" value="Genomic_DNA"/>
</dbReference>
<organism evidence="1 2">
    <name type="scientific">Clostridium hominis</name>
    <dbReference type="NCBI Taxonomy" id="2763036"/>
    <lineage>
        <taxon>Bacteria</taxon>
        <taxon>Bacillati</taxon>
        <taxon>Bacillota</taxon>
        <taxon>Clostridia</taxon>
        <taxon>Eubacteriales</taxon>
        <taxon>Clostridiaceae</taxon>
        <taxon>Clostridium</taxon>
    </lineage>
</organism>
<sequence>MEYNKGKRIKGENGSGECVEYGELASEVFGEFTFENDYDKKINGDVSKYRNKESLEVIIKWNDKEETIVLNKVEE</sequence>
<protein>
    <submittedName>
        <fullName evidence="1">Uncharacterized protein</fullName>
    </submittedName>
</protein>
<proteinExistence type="predicted"/>
<reference evidence="1 2" key="1">
    <citation type="submission" date="2020-08" db="EMBL/GenBank/DDBJ databases">
        <title>Genome public.</title>
        <authorList>
            <person name="Liu C."/>
            <person name="Sun Q."/>
        </authorList>
    </citation>
    <scope>NUCLEOTIDE SEQUENCE [LARGE SCALE GENOMIC DNA]</scope>
    <source>
        <strain evidence="1 2">NSJ-6</strain>
    </source>
</reference>